<sequence>MFQHPILFSLLFIVLSLVKTQPLSLTLLPNGIDAAWRKPPEPLVEYLLLWQRVDNNRVEGHRFLRADRTHHIIHPKNNCTTYRVTLFGFDYWYRQHTLSSKKILTGWCTTEDERFQLSLL</sequence>
<keyword evidence="1" id="KW-0732">Signal</keyword>
<feature type="signal peptide" evidence="1">
    <location>
        <begin position="1"/>
        <end position="20"/>
    </location>
</feature>
<name>A0AAV2TYU8_CALDB</name>
<dbReference type="AlphaFoldDB" id="A0AAV2TYU8"/>
<dbReference type="Proteomes" id="UP001497525">
    <property type="component" value="Unassembled WGS sequence"/>
</dbReference>
<evidence type="ECO:0000256" key="1">
    <source>
        <dbReference type="SAM" id="SignalP"/>
    </source>
</evidence>
<organism evidence="2 3">
    <name type="scientific">Calicophoron daubneyi</name>
    <name type="common">Rumen fluke</name>
    <name type="synonym">Paramphistomum daubneyi</name>
    <dbReference type="NCBI Taxonomy" id="300641"/>
    <lineage>
        <taxon>Eukaryota</taxon>
        <taxon>Metazoa</taxon>
        <taxon>Spiralia</taxon>
        <taxon>Lophotrochozoa</taxon>
        <taxon>Platyhelminthes</taxon>
        <taxon>Trematoda</taxon>
        <taxon>Digenea</taxon>
        <taxon>Plagiorchiida</taxon>
        <taxon>Pronocephalata</taxon>
        <taxon>Paramphistomoidea</taxon>
        <taxon>Paramphistomidae</taxon>
        <taxon>Calicophoron</taxon>
    </lineage>
</organism>
<protein>
    <recommendedName>
        <fullName evidence="4">Secreted protein</fullName>
    </recommendedName>
</protein>
<evidence type="ECO:0000313" key="2">
    <source>
        <dbReference type="EMBL" id="CAL5142032.1"/>
    </source>
</evidence>
<evidence type="ECO:0000313" key="3">
    <source>
        <dbReference type="Proteomes" id="UP001497525"/>
    </source>
</evidence>
<proteinExistence type="predicted"/>
<accession>A0AAV2TYU8</accession>
<comment type="caution">
    <text evidence="2">The sequence shown here is derived from an EMBL/GenBank/DDBJ whole genome shotgun (WGS) entry which is preliminary data.</text>
</comment>
<dbReference type="SUPFAM" id="SSF49265">
    <property type="entry name" value="Fibronectin type III"/>
    <property type="match status" value="1"/>
</dbReference>
<feature type="chain" id="PRO_5043662921" description="Secreted protein" evidence="1">
    <location>
        <begin position="21"/>
        <end position="120"/>
    </location>
</feature>
<gene>
    <name evidence="2" type="ORF">CDAUBV1_LOCUS17317</name>
</gene>
<dbReference type="EMBL" id="CAXLJL010000934">
    <property type="protein sequence ID" value="CAL5142032.1"/>
    <property type="molecule type" value="Genomic_DNA"/>
</dbReference>
<evidence type="ECO:0008006" key="4">
    <source>
        <dbReference type="Google" id="ProtNLM"/>
    </source>
</evidence>
<reference evidence="2" key="1">
    <citation type="submission" date="2024-06" db="EMBL/GenBank/DDBJ databases">
        <authorList>
            <person name="Liu X."/>
            <person name="Lenzi L."/>
            <person name="Haldenby T S."/>
            <person name="Uol C."/>
        </authorList>
    </citation>
    <scope>NUCLEOTIDE SEQUENCE</scope>
</reference>
<dbReference type="InterPro" id="IPR036116">
    <property type="entry name" value="FN3_sf"/>
</dbReference>